<evidence type="ECO:0000256" key="6">
    <source>
        <dbReference type="ARBA" id="ARBA00022989"/>
    </source>
</evidence>
<evidence type="ECO:0000256" key="4">
    <source>
        <dbReference type="ARBA" id="ARBA00022475"/>
    </source>
</evidence>
<organism evidence="9 10">
    <name type="scientific">Vagococcus fluvialis</name>
    <dbReference type="NCBI Taxonomy" id="2738"/>
    <lineage>
        <taxon>Bacteria</taxon>
        <taxon>Bacillati</taxon>
        <taxon>Bacillota</taxon>
        <taxon>Bacilli</taxon>
        <taxon>Lactobacillales</taxon>
        <taxon>Enterococcaceae</taxon>
        <taxon>Vagococcus</taxon>
    </lineage>
</organism>
<dbReference type="EMBL" id="NGJX01000011">
    <property type="protein sequence ID" value="RSU00812.1"/>
    <property type="molecule type" value="Genomic_DNA"/>
</dbReference>
<comment type="subcellular location">
    <subcellularLocation>
        <location evidence="1">Cell inner membrane</location>
        <topology evidence="1">Multi-pass membrane protein</topology>
    </subcellularLocation>
</comment>
<dbReference type="AlphaFoldDB" id="A0A369ASH7"/>
<dbReference type="InterPro" id="IPR009315">
    <property type="entry name" value="P_starv_induced_PsiE"/>
</dbReference>
<keyword evidence="4" id="KW-1003">Cell membrane</keyword>
<evidence type="ECO:0000256" key="1">
    <source>
        <dbReference type="ARBA" id="ARBA00004429"/>
    </source>
</evidence>
<name>A0A369ASH7_9ENTE</name>
<protein>
    <recommendedName>
        <fullName evidence="3">Protein PsiE</fullName>
    </recommendedName>
</protein>
<keyword evidence="5 8" id="KW-0812">Transmembrane</keyword>
<evidence type="ECO:0000256" key="8">
    <source>
        <dbReference type="SAM" id="Phobius"/>
    </source>
</evidence>
<dbReference type="GO" id="GO:0016036">
    <property type="term" value="P:cellular response to phosphate starvation"/>
    <property type="evidence" value="ECO:0007669"/>
    <property type="project" value="InterPro"/>
</dbReference>
<feature type="transmembrane region" description="Helical" evidence="8">
    <location>
        <begin position="80"/>
        <end position="99"/>
    </location>
</feature>
<feature type="transmembrane region" description="Helical" evidence="8">
    <location>
        <begin position="105"/>
        <end position="125"/>
    </location>
</feature>
<dbReference type="InterPro" id="IPR020948">
    <property type="entry name" value="P_starv_induced_PsiE-like"/>
</dbReference>
<feature type="transmembrane region" description="Helical" evidence="8">
    <location>
        <begin position="12"/>
        <end position="29"/>
    </location>
</feature>
<evidence type="ECO:0000256" key="7">
    <source>
        <dbReference type="ARBA" id="ARBA00023136"/>
    </source>
</evidence>
<evidence type="ECO:0000256" key="3">
    <source>
        <dbReference type="ARBA" id="ARBA00021903"/>
    </source>
</evidence>
<dbReference type="RefSeq" id="WP_114290202.1">
    <property type="nucleotide sequence ID" value="NZ_CP081461.1"/>
</dbReference>
<keyword evidence="10" id="KW-1185">Reference proteome</keyword>
<comment type="similarity">
    <text evidence="2">Belongs to the PsiE family.</text>
</comment>
<dbReference type="Pfam" id="PF06146">
    <property type="entry name" value="PsiE"/>
    <property type="match status" value="1"/>
</dbReference>
<dbReference type="GO" id="GO:0005886">
    <property type="term" value="C:plasma membrane"/>
    <property type="evidence" value="ECO:0007669"/>
    <property type="project" value="UniProtKB-SubCell"/>
</dbReference>
<accession>A0A369ASH7</accession>
<evidence type="ECO:0000256" key="5">
    <source>
        <dbReference type="ARBA" id="ARBA00022692"/>
    </source>
</evidence>
<dbReference type="PANTHER" id="PTHR37819">
    <property type="entry name" value="PROTEIN PSIE"/>
    <property type="match status" value="1"/>
</dbReference>
<dbReference type="GeneID" id="63147110"/>
<dbReference type="PANTHER" id="PTHR37819:SF1">
    <property type="entry name" value="PROTEIN PSIE"/>
    <property type="match status" value="1"/>
</dbReference>
<keyword evidence="7 8" id="KW-0472">Membrane</keyword>
<sequence>MVETYKKVLEKIIKSFLFILGILIVIYMARDLIEVFKVIMTAQMKGSLVGISDFILAFFMLFEFIVMIIKYIEDTHNIPIKYLVIISITAILRQLLVVHDNGLQTLLLTLSILILVVVLFVIELIKEKELKRGKTPK</sequence>
<gene>
    <name evidence="9" type="ORF">CBF32_10580</name>
</gene>
<evidence type="ECO:0000313" key="9">
    <source>
        <dbReference type="EMBL" id="RSU00812.1"/>
    </source>
</evidence>
<proteinExistence type="inferred from homology"/>
<feature type="transmembrane region" description="Helical" evidence="8">
    <location>
        <begin position="49"/>
        <end position="68"/>
    </location>
</feature>
<dbReference type="Proteomes" id="UP000288197">
    <property type="component" value="Unassembled WGS sequence"/>
</dbReference>
<dbReference type="OrthoDB" id="9792470at2"/>
<keyword evidence="6 8" id="KW-1133">Transmembrane helix</keyword>
<evidence type="ECO:0000313" key="10">
    <source>
        <dbReference type="Proteomes" id="UP000288197"/>
    </source>
</evidence>
<comment type="caution">
    <text evidence="9">The sequence shown here is derived from an EMBL/GenBank/DDBJ whole genome shotgun (WGS) entry which is preliminary data.</text>
</comment>
<evidence type="ECO:0000256" key="2">
    <source>
        <dbReference type="ARBA" id="ARBA00005632"/>
    </source>
</evidence>
<reference evidence="9 10" key="1">
    <citation type="submission" date="2017-05" db="EMBL/GenBank/DDBJ databases">
        <title>Vagococcus spp. assemblies.</title>
        <authorList>
            <person name="Gulvik C.A."/>
        </authorList>
    </citation>
    <scope>NUCLEOTIDE SEQUENCE [LARGE SCALE GENOMIC DNA]</scope>
    <source>
        <strain evidence="9 10">NCFB 2497</strain>
    </source>
</reference>